<dbReference type="Pfam" id="PF07690">
    <property type="entry name" value="MFS_1"/>
    <property type="match status" value="1"/>
</dbReference>
<evidence type="ECO:0000256" key="2">
    <source>
        <dbReference type="ARBA" id="ARBA00022448"/>
    </source>
</evidence>
<keyword evidence="4 8" id="KW-0812">Transmembrane</keyword>
<keyword evidence="3" id="KW-1003">Cell membrane</keyword>
<dbReference type="SUPFAM" id="SSF103473">
    <property type="entry name" value="MFS general substrate transporter"/>
    <property type="match status" value="1"/>
</dbReference>
<keyword evidence="11" id="KW-1185">Reference proteome</keyword>
<feature type="transmembrane region" description="Helical" evidence="8">
    <location>
        <begin position="148"/>
        <end position="170"/>
    </location>
</feature>
<gene>
    <name evidence="10" type="ORF">SMF913_12006</name>
</gene>
<evidence type="ECO:0000256" key="1">
    <source>
        <dbReference type="ARBA" id="ARBA00004651"/>
    </source>
</evidence>
<sequence length="511" mass="52045">MSGSPVEVGEERTETPPRSGRWLALAVLVLAVLLVAVDSTVLGLATPFLSEDLGPSSTQLLWIGDIYSFVIAGLLVSMGGLGDRIGRKKLLLGGSVAFGAVSALTAYAQSAEMMIGARALLGIAGATLMPSTLALIRNLFQDPRERSFAVGIWGATASAGMAVGPVLGGFLLEHFWWGSVFLINLPVMVLLVVVGAKLLPESRDPAPGPLDLPSVLLSLVGMVGVVYAVKETAAYGIRGDIAATGAVGALALGWFVRRQLTLPAPLLDMRLFRHRGFSGAVLADLFTVLGLSGLVFFLSQYLQLVQGRDPLEAGLAELPTAAGAVVAGLLAGRAAHRFSVRAVVSGGLAAIGLALAALLWLRTDTGYPLLGAVLLVVGVGAGLAFTVTADVILSTVPKNQAGAASAVSETAYELGAALGIAVLGSIVTGVYRGFTPPVGVPGPVAERADDSIGGAVEAAAGLPPEAGTALLATARDAFVDGLRIAAGVGAGVLLATAVAAWFLLRRQRLAD</sequence>
<evidence type="ECO:0000256" key="4">
    <source>
        <dbReference type="ARBA" id="ARBA00022692"/>
    </source>
</evidence>
<evidence type="ECO:0000256" key="8">
    <source>
        <dbReference type="SAM" id="Phobius"/>
    </source>
</evidence>
<dbReference type="AlphaFoldDB" id="A0A2J7Z6T3"/>
<dbReference type="Proteomes" id="UP000236520">
    <property type="component" value="Unassembled WGS sequence"/>
</dbReference>
<feature type="transmembrane region" description="Helical" evidence="8">
    <location>
        <begin position="22"/>
        <end position="48"/>
    </location>
</feature>
<dbReference type="PANTHER" id="PTHR42718">
    <property type="entry name" value="MAJOR FACILITATOR SUPERFAMILY MULTIDRUG TRANSPORTER MFSC"/>
    <property type="match status" value="1"/>
</dbReference>
<evidence type="ECO:0000256" key="6">
    <source>
        <dbReference type="ARBA" id="ARBA00023136"/>
    </source>
</evidence>
<evidence type="ECO:0000256" key="3">
    <source>
        <dbReference type="ARBA" id="ARBA00022475"/>
    </source>
</evidence>
<keyword evidence="7" id="KW-0046">Antibiotic resistance</keyword>
<dbReference type="PROSITE" id="PS50850">
    <property type="entry name" value="MFS"/>
    <property type="match status" value="1"/>
</dbReference>
<dbReference type="InterPro" id="IPR011701">
    <property type="entry name" value="MFS"/>
</dbReference>
<evidence type="ECO:0000259" key="9">
    <source>
        <dbReference type="PROSITE" id="PS50850"/>
    </source>
</evidence>
<feature type="transmembrane region" description="Helical" evidence="8">
    <location>
        <begin position="414"/>
        <end position="434"/>
    </location>
</feature>
<dbReference type="GO" id="GO:0046677">
    <property type="term" value="P:response to antibiotic"/>
    <property type="evidence" value="ECO:0007669"/>
    <property type="project" value="UniProtKB-KW"/>
</dbReference>
<feature type="transmembrane region" description="Helical" evidence="8">
    <location>
        <begin position="367"/>
        <end position="393"/>
    </location>
</feature>
<feature type="transmembrane region" description="Helical" evidence="8">
    <location>
        <begin position="176"/>
        <end position="198"/>
    </location>
</feature>
<evidence type="ECO:0000313" key="10">
    <source>
        <dbReference type="EMBL" id="PNG95981.1"/>
    </source>
</evidence>
<comment type="caution">
    <text evidence="10">The sequence shown here is derived from an EMBL/GenBank/DDBJ whole genome shotgun (WGS) entry which is preliminary data.</text>
</comment>
<keyword evidence="6 8" id="KW-0472">Membrane</keyword>
<dbReference type="Gene3D" id="1.20.1250.20">
    <property type="entry name" value="MFS general substrate transporter like domains"/>
    <property type="match status" value="1"/>
</dbReference>
<evidence type="ECO:0000256" key="5">
    <source>
        <dbReference type="ARBA" id="ARBA00022989"/>
    </source>
</evidence>
<keyword evidence="2" id="KW-0813">Transport</keyword>
<reference evidence="10 11" key="1">
    <citation type="submission" date="2015-09" db="EMBL/GenBank/DDBJ databases">
        <title>Genome sequence, genome mining and natural product profiling of a biocontrol bacterium Streptomyces malaysiensis F913.</title>
        <authorList>
            <person name="Xu Y."/>
            <person name="Wei J."/>
            <person name="Xie J."/>
            <person name="Li T."/>
            <person name="Zhou Z."/>
        </authorList>
    </citation>
    <scope>NUCLEOTIDE SEQUENCE [LARGE SCALE GENOMIC DNA]</scope>
    <source>
        <strain evidence="10 11">F913</strain>
    </source>
</reference>
<protein>
    <recommendedName>
        <fullName evidence="9">Major facilitator superfamily (MFS) profile domain-containing protein</fullName>
    </recommendedName>
</protein>
<dbReference type="PANTHER" id="PTHR42718:SF47">
    <property type="entry name" value="METHYL VIOLOGEN RESISTANCE PROTEIN SMVA"/>
    <property type="match status" value="1"/>
</dbReference>
<feature type="transmembrane region" description="Helical" evidence="8">
    <location>
        <begin position="60"/>
        <end position="78"/>
    </location>
</feature>
<comment type="subcellular location">
    <subcellularLocation>
        <location evidence="1">Cell membrane</location>
        <topology evidence="1">Multi-pass membrane protein</topology>
    </subcellularLocation>
</comment>
<feature type="transmembrane region" description="Helical" evidence="8">
    <location>
        <begin position="90"/>
        <end position="109"/>
    </location>
</feature>
<feature type="transmembrane region" description="Helical" evidence="8">
    <location>
        <begin position="318"/>
        <end position="335"/>
    </location>
</feature>
<dbReference type="CDD" id="cd17321">
    <property type="entry name" value="MFS_MMR_MDR_like"/>
    <property type="match status" value="1"/>
</dbReference>
<feature type="transmembrane region" description="Helical" evidence="8">
    <location>
        <begin position="115"/>
        <end position="136"/>
    </location>
</feature>
<feature type="transmembrane region" description="Helical" evidence="8">
    <location>
        <begin position="484"/>
        <end position="504"/>
    </location>
</feature>
<dbReference type="EMBL" id="LJIW01000001">
    <property type="protein sequence ID" value="PNG95981.1"/>
    <property type="molecule type" value="Genomic_DNA"/>
</dbReference>
<evidence type="ECO:0000313" key="11">
    <source>
        <dbReference type="Proteomes" id="UP000236520"/>
    </source>
</evidence>
<dbReference type="Gene3D" id="1.20.1720.10">
    <property type="entry name" value="Multidrug resistance protein D"/>
    <property type="match status" value="1"/>
</dbReference>
<dbReference type="InterPro" id="IPR036259">
    <property type="entry name" value="MFS_trans_sf"/>
</dbReference>
<name>A0A2J7Z6T3_STRMQ</name>
<evidence type="ECO:0000256" key="7">
    <source>
        <dbReference type="ARBA" id="ARBA00023251"/>
    </source>
</evidence>
<dbReference type="RefSeq" id="WP_079256904.1">
    <property type="nucleotide sequence ID" value="NZ_BAAAHF010000049.1"/>
</dbReference>
<feature type="transmembrane region" description="Helical" evidence="8">
    <location>
        <begin position="277"/>
        <end position="298"/>
    </location>
</feature>
<feature type="domain" description="Major facilitator superfamily (MFS) profile" evidence="9">
    <location>
        <begin position="24"/>
        <end position="508"/>
    </location>
</feature>
<feature type="transmembrane region" description="Helical" evidence="8">
    <location>
        <begin position="235"/>
        <end position="256"/>
    </location>
</feature>
<feature type="transmembrane region" description="Helical" evidence="8">
    <location>
        <begin position="342"/>
        <end position="361"/>
    </location>
</feature>
<dbReference type="InterPro" id="IPR020846">
    <property type="entry name" value="MFS_dom"/>
</dbReference>
<dbReference type="GeneID" id="303183352"/>
<proteinExistence type="predicted"/>
<dbReference type="GO" id="GO:0005886">
    <property type="term" value="C:plasma membrane"/>
    <property type="evidence" value="ECO:0007669"/>
    <property type="project" value="UniProtKB-SubCell"/>
</dbReference>
<accession>A0A2J7Z6T3</accession>
<organism evidence="10 11">
    <name type="scientific">Streptomyces malaysiensis</name>
    <dbReference type="NCBI Taxonomy" id="92644"/>
    <lineage>
        <taxon>Bacteria</taxon>
        <taxon>Bacillati</taxon>
        <taxon>Actinomycetota</taxon>
        <taxon>Actinomycetes</taxon>
        <taxon>Kitasatosporales</taxon>
        <taxon>Streptomycetaceae</taxon>
        <taxon>Streptomyces</taxon>
        <taxon>Streptomyces violaceusniger group</taxon>
    </lineage>
</organism>
<feature type="transmembrane region" description="Helical" evidence="8">
    <location>
        <begin position="210"/>
        <end position="229"/>
    </location>
</feature>
<keyword evidence="5 8" id="KW-1133">Transmembrane helix</keyword>
<dbReference type="GO" id="GO:0022857">
    <property type="term" value="F:transmembrane transporter activity"/>
    <property type="evidence" value="ECO:0007669"/>
    <property type="project" value="InterPro"/>
</dbReference>